<evidence type="ECO:0000259" key="4">
    <source>
        <dbReference type="PROSITE" id="PS50067"/>
    </source>
</evidence>
<dbReference type="SMART" id="SM00129">
    <property type="entry name" value="KISc"/>
    <property type="match status" value="1"/>
</dbReference>
<dbReference type="CDD" id="cd00106">
    <property type="entry name" value="KISc"/>
    <property type="match status" value="1"/>
</dbReference>
<dbReference type="PROSITE" id="PS50067">
    <property type="entry name" value="KINESIN_MOTOR_2"/>
    <property type="match status" value="1"/>
</dbReference>
<name>A0A4Z1FS22_9HELO</name>
<dbReference type="Pfam" id="PF00225">
    <property type="entry name" value="Kinesin"/>
    <property type="match status" value="1"/>
</dbReference>
<reference evidence="5 6" key="1">
    <citation type="submission" date="2017-12" db="EMBL/GenBank/DDBJ databases">
        <title>Comparative genomics of Botrytis spp.</title>
        <authorList>
            <person name="Valero-Jimenez C.A."/>
            <person name="Tapia P."/>
            <person name="Veloso J."/>
            <person name="Silva-Moreno E."/>
            <person name="Staats M."/>
            <person name="Valdes J.H."/>
            <person name="Van Kan J.A.L."/>
        </authorList>
    </citation>
    <scope>NUCLEOTIDE SEQUENCE [LARGE SCALE GENOMIC DNA]</scope>
    <source>
        <strain evidence="5 6">Bp0003</strain>
    </source>
</reference>
<feature type="region of interest" description="Disordered" evidence="3">
    <location>
        <begin position="1"/>
        <end position="61"/>
    </location>
</feature>
<dbReference type="InterPro" id="IPR027640">
    <property type="entry name" value="Kinesin-like_fam"/>
</dbReference>
<dbReference type="GO" id="GO:0008017">
    <property type="term" value="F:microtubule binding"/>
    <property type="evidence" value="ECO:0007669"/>
    <property type="project" value="InterPro"/>
</dbReference>
<feature type="region of interest" description="Disordered" evidence="3">
    <location>
        <begin position="678"/>
        <end position="740"/>
    </location>
</feature>
<comment type="caution">
    <text evidence="5">The sequence shown here is derived from an EMBL/GenBank/DDBJ whole genome shotgun (WGS) entry which is preliminary data.</text>
</comment>
<dbReference type="SUPFAM" id="SSF52540">
    <property type="entry name" value="P-loop containing nucleoside triphosphate hydrolases"/>
    <property type="match status" value="1"/>
</dbReference>
<evidence type="ECO:0000256" key="3">
    <source>
        <dbReference type="SAM" id="MobiDB-lite"/>
    </source>
</evidence>
<evidence type="ECO:0000313" key="6">
    <source>
        <dbReference type="Proteomes" id="UP000297910"/>
    </source>
</evidence>
<feature type="compositionally biased region" description="Gly residues" evidence="3">
    <location>
        <begin position="715"/>
        <end position="724"/>
    </location>
</feature>
<dbReference type="PRINTS" id="PR00380">
    <property type="entry name" value="KINESINHEAVY"/>
</dbReference>
<dbReference type="Gene3D" id="3.40.850.10">
    <property type="entry name" value="Kinesin motor domain"/>
    <property type="match status" value="1"/>
</dbReference>
<feature type="binding site" evidence="1">
    <location>
        <begin position="432"/>
        <end position="439"/>
    </location>
    <ligand>
        <name>ATP</name>
        <dbReference type="ChEBI" id="CHEBI:30616"/>
    </ligand>
</feature>
<dbReference type="GO" id="GO:0007018">
    <property type="term" value="P:microtubule-based movement"/>
    <property type="evidence" value="ECO:0007669"/>
    <property type="project" value="InterPro"/>
</dbReference>
<organism evidence="5 6">
    <name type="scientific">Botrytis paeoniae</name>
    <dbReference type="NCBI Taxonomy" id="278948"/>
    <lineage>
        <taxon>Eukaryota</taxon>
        <taxon>Fungi</taxon>
        <taxon>Dikarya</taxon>
        <taxon>Ascomycota</taxon>
        <taxon>Pezizomycotina</taxon>
        <taxon>Leotiomycetes</taxon>
        <taxon>Helotiales</taxon>
        <taxon>Sclerotiniaceae</taxon>
        <taxon>Botrytis</taxon>
    </lineage>
</organism>
<dbReference type="Proteomes" id="UP000297910">
    <property type="component" value="Unassembled WGS sequence"/>
</dbReference>
<evidence type="ECO:0000256" key="2">
    <source>
        <dbReference type="SAM" id="Coils"/>
    </source>
</evidence>
<feature type="compositionally biased region" description="Low complexity" evidence="3">
    <location>
        <begin position="704"/>
        <end position="714"/>
    </location>
</feature>
<feature type="domain" description="Kinesin motor" evidence="4">
    <location>
        <begin position="355"/>
        <end position="663"/>
    </location>
</feature>
<dbReference type="PANTHER" id="PTHR47972">
    <property type="entry name" value="KINESIN-LIKE PROTEIN KLP-3"/>
    <property type="match status" value="1"/>
</dbReference>
<proteinExistence type="inferred from homology"/>
<dbReference type="InterPro" id="IPR036961">
    <property type="entry name" value="Kinesin_motor_dom_sf"/>
</dbReference>
<dbReference type="InterPro" id="IPR027417">
    <property type="entry name" value="P-loop_NTPase"/>
</dbReference>
<keyword evidence="1" id="KW-0505">Motor protein</keyword>
<feature type="coiled-coil region" evidence="2">
    <location>
        <begin position="257"/>
        <end position="291"/>
    </location>
</feature>
<keyword evidence="1" id="KW-0067">ATP-binding</keyword>
<accession>A0A4Z1FS22</accession>
<dbReference type="InterPro" id="IPR001752">
    <property type="entry name" value="Kinesin_motor_dom"/>
</dbReference>
<keyword evidence="6" id="KW-1185">Reference proteome</keyword>
<gene>
    <name evidence="5" type="ORF">BPAE_0044g00500</name>
</gene>
<evidence type="ECO:0000256" key="1">
    <source>
        <dbReference type="PROSITE-ProRule" id="PRU00283"/>
    </source>
</evidence>
<dbReference type="AlphaFoldDB" id="A0A4Z1FS22"/>
<dbReference type="EMBL" id="PQXI01000044">
    <property type="protein sequence ID" value="TGO27315.1"/>
    <property type="molecule type" value="Genomic_DNA"/>
</dbReference>
<keyword evidence="1" id="KW-0547">Nucleotide-binding</keyword>
<dbReference type="GO" id="GO:0005524">
    <property type="term" value="F:ATP binding"/>
    <property type="evidence" value="ECO:0007669"/>
    <property type="project" value="UniProtKB-UniRule"/>
</dbReference>
<dbReference type="GO" id="GO:0003777">
    <property type="term" value="F:microtubule motor activity"/>
    <property type="evidence" value="ECO:0007669"/>
    <property type="project" value="InterPro"/>
</dbReference>
<evidence type="ECO:0000313" key="5">
    <source>
        <dbReference type="EMBL" id="TGO27315.1"/>
    </source>
</evidence>
<keyword evidence="2" id="KW-0175">Coiled coil</keyword>
<feature type="coiled-coil region" evidence="2">
    <location>
        <begin position="321"/>
        <end position="348"/>
    </location>
</feature>
<protein>
    <recommendedName>
        <fullName evidence="4">Kinesin motor domain-containing protein</fullName>
    </recommendedName>
</protein>
<comment type="similarity">
    <text evidence="1">Belongs to the TRAFAC class myosin-kinesin ATPase superfamily. Kinesin family.</text>
</comment>
<sequence>MSGKKTLKEQFAAIRARETGKSGRPNTSNEQEQDITEAPVAQPEAAKLNPRGGAGKQSGEQMRTSLTIARIEQRNNENELQSIRRRATVSHAQQNRSIFSRLARQTTTHQAEIRADLAPEIEQLSYKLDSQNEILRTLGENTDKHTEDNRVLSRAVDESIAKAKEYQDKVHEQNLLIARLESELATVKAKAGALQTSNETCSVDKISKEEMISKLFRQLIESDRQLRESEEARAAAPQPPSPSIDAAHIQNIRIKDSAADKEEIAILNSKVSALEEELHAAKVQLKGLTLKARQMAEKHAKEMAELTEVRDDLAIDMACMKQSLISQKEAAEKQLEEMGILVKKLKLELIESKGNFRSWLRIRPPQGTLGKQPISIKGGDSVEVLDRHGTAKTFKFDRVFTPESNNAVVFGDLSEILEAALQGYDITILAYGQTGSGKTYTMSAMLDMAMEQIFTQLTKSYGSDYSVQGRCIEVYEQKVYDLFKPAREQQKISTDCSGMWPIRDQLLQVHTAPLSSLESVQEMVQEVNKNRTSGQTAKNDTSSRSHMFLSFQVKASKTEQSGATTTTRSGITFIDLAGSESLKNVTDRVSETQAINAELSALRSVLTSMRANQARIPFRDTQLTRLLQDGFTTGKVLFIQAASLGELEESIHTMDFGGLVSKVTQKKPAKNVITAFAGTEPVAAGGEGRTTPTTPTTPTPTPTKPAAGTPSTRGARGGSRGGASGRSTPTPRGGAKKRGV</sequence>
<feature type="coiled-coil region" evidence="2">
    <location>
        <begin position="163"/>
        <end position="197"/>
    </location>
</feature>